<evidence type="ECO:0000313" key="1">
    <source>
        <dbReference type="EMBL" id="RJY07424.1"/>
    </source>
</evidence>
<dbReference type="EMBL" id="RAHZ01000067">
    <property type="protein sequence ID" value="RJY07424.1"/>
    <property type="molecule type" value="Genomic_DNA"/>
</dbReference>
<name>A0ABX9P9Q1_9STRE</name>
<evidence type="ECO:0000313" key="2">
    <source>
        <dbReference type="Proteomes" id="UP000285038"/>
    </source>
</evidence>
<reference evidence="1 2" key="1">
    <citation type="submission" date="2018-09" db="EMBL/GenBank/DDBJ databases">
        <authorList>
            <person name="Handem S."/>
        </authorList>
    </citation>
    <scope>NUCLEOTIDE SEQUENCE [LARGE SCALE GENOMIC DNA]</scope>
    <source>
        <strain evidence="1 2">Spain2270</strain>
    </source>
</reference>
<sequence>MTLRHPGISPTNDLVAKKIFSNPEITCQFIRDMLDLPAKNVTILEGSNIHVLPSLPYSAQDFYTSIDVLAELDNGTQVIIEIQVHHQNFFINRLWAYLCSQVNQNLEKIRQREGDTHQSYKHIAPVYAIAIVDSNYFSDDLAFHSFSMREDTTGEVLTITNNGQENHLVKMAFLELKKYRETSKDEVRKPWLEFFGNKPFTQEPERAISQADQLLDYKSWSEEDREMFSEQRRREEQALLAQDYALEQAEEKGLERGRAEGLERGRAEGIEQGIEKGLERGLERGRAEGIEQGIEKGLEQGLERGKLFAFLDMVRQGLLTSEVASHQLGMSVAEFESLLKKHYK</sequence>
<proteinExistence type="predicted"/>
<dbReference type="NCBIfam" id="TIGR01784">
    <property type="entry name" value="T_den_put_tspse"/>
    <property type="match status" value="1"/>
</dbReference>
<dbReference type="RefSeq" id="WP_120007956.1">
    <property type="nucleotide sequence ID" value="NZ_RAHZ01000067.1"/>
</dbReference>
<keyword evidence="2" id="KW-1185">Reference proteome</keyword>
<organism evidence="1 2">
    <name type="scientific">Streptococcus pseudopneumoniae</name>
    <dbReference type="NCBI Taxonomy" id="257758"/>
    <lineage>
        <taxon>Bacteria</taxon>
        <taxon>Bacillati</taxon>
        <taxon>Bacillota</taxon>
        <taxon>Bacilli</taxon>
        <taxon>Lactobacillales</taxon>
        <taxon>Streptococcaceae</taxon>
        <taxon>Streptococcus</taxon>
    </lineage>
</organism>
<comment type="caution">
    <text evidence="1">The sequence shown here is derived from an EMBL/GenBank/DDBJ whole genome shotgun (WGS) entry which is preliminary data.</text>
</comment>
<dbReference type="PANTHER" id="PTHR41317:SF1">
    <property type="entry name" value="PD-(D_E)XK NUCLEASE FAMILY TRANSPOSASE"/>
    <property type="match status" value="1"/>
</dbReference>
<protein>
    <submittedName>
        <fullName evidence="1">Rpn family recombination-promoting nuclease/putative transposase</fullName>
    </submittedName>
</protein>
<accession>A0ABX9P9Q1</accession>
<dbReference type="Proteomes" id="UP000285038">
    <property type="component" value="Unassembled WGS sequence"/>
</dbReference>
<dbReference type="PANTHER" id="PTHR41317">
    <property type="entry name" value="PD-(D_E)XK NUCLEASE FAMILY TRANSPOSASE"/>
    <property type="match status" value="1"/>
</dbReference>
<gene>
    <name evidence="1" type="ORF">D6867_10120</name>
</gene>
<dbReference type="Pfam" id="PF12784">
    <property type="entry name" value="PDDEXK_2"/>
    <property type="match status" value="1"/>
</dbReference>
<dbReference type="InterPro" id="IPR010106">
    <property type="entry name" value="RpnA"/>
</dbReference>